<dbReference type="EMBL" id="CM037029">
    <property type="protein sequence ID" value="KAH7652623.1"/>
    <property type="molecule type" value="Genomic_DNA"/>
</dbReference>
<keyword evidence="2" id="KW-1185">Reference proteome</keyword>
<comment type="caution">
    <text evidence="1">The sequence shown here is derived from an EMBL/GenBank/DDBJ whole genome shotgun (WGS) entry which is preliminary data.</text>
</comment>
<dbReference type="Proteomes" id="UP000827976">
    <property type="component" value="Chromosome 19"/>
</dbReference>
<accession>A0ACB7TXG4</accession>
<sequence length="95" mass="11206">MEEPMENKGWMSVPEFGEWEKKEGVQDYSMNFSRIRKARKLSKTRLSVGNYEELHHDHHPTIHSDHHLTSIDQLQASPPSKWKRMLSYFTCCATT</sequence>
<evidence type="ECO:0000313" key="2">
    <source>
        <dbReference type="Proteomes" id="UP000827976"/>
    </source>
</evidence>
<protein>
    <submittedName>
        <fullName evidence="1">Uncharacterized protein</fullName>
    </submittedName>
</protein>
<name>A0ACB7TXG4_DIOAL</name>
<gene>
    <name evidence="1" type="ORF">IHE45_19G030300</name>
</gene>
<reference evidence="2" key="1">
    <citation type="journal article" date="2022" name="Nat. Commun.">
        <title>Chromosome evolution and the genetic basis of agronomically important traits in greater yam.</title>
        <authorList>
            <person name="Bredeson J.V."/>
            <person name="Lyons J.B."/>
            <person name="Oniyinde I.O."/>
            <person name="Okereke N.R."/>
            <person name="Kolade O."/>
            <person name="Nnabue I."/>
            <person name="Nwadili C.O."/>
            <person name="Hribova E."/>
            <person name="Parker M."/>
            <person name="Nwogha J."/>
            <person name="Shu S."/>
            <person name="Carlson J."/>
            <person name="Kariba R."/>
            <person name="Muthemba S."/>
            <person name="Knop K."/>
            <person name="Barton G.J."/>
            <person name="Sherwood A.V."/>
            <person name="Lopez-Montes A."/>
            <person name="Asiedu R."/>
            <person name="Jamnadass R."/>
            <person name="Muchugi A."/>
            <person name="Goodstein D."/>
            <person name="Egesi C.N."/>
            <person name="Featherston J."/>
            <person name="Asfaw A."/>
            <person name="Simpson G.G."/>
            <person name="Dolezel J."/>
            <person name="Hendre P.S."/>
            <person name="Van Deynze A."/>
            <person name="Kumar P.L."/>
            <person name="Obidiegwu J.E."/>
            <person name="Bhattacharjee R."/>
            <person name="Rokhsar D.S."/>
        </authorList>
    </citation>
    <scope>NUCLEOTIDE SEQUENCE [LARGE SCALE GENOMIC DNA]</scope>
    <source>
        <strain evidence="2">cv. TDa95/00328</strain>
    </source>
</reference>
<proteinExistence type="predicted"/>
<evidence type="ECO:0000313" key="1">
    <source>
        <dbReference type="EMBL" id="KAH7652623.1"/>
    </source>
</evidence>
<organism evidence="1 2">
    <name type="scientific">Dioscorea alata</name>
    <name type="common">Purple yam</name>
    <dbReference type="NCBI Taxonomy" id="55571"/>
    <lineage>
        <taxon>Eukaryota</taxon>
        <taxon>Viridiplantae</taxon>
        <taxon>Streptophyta</taxon>
        <taxon>Embryophyta</taxon>
        <taxon>Tracheophyta</taxon>
        <taxon>Spermatophyta</taxon>
        <taxon>Magnoliopsida</taxon>
        <taxon>Liliopsida</taxon>
        <taxon>Dioscoreales</taxon>
        <taxon>Dioscoreaceae</taxon>
        <taxon>Dioscorea</taxon>
    </lineage>
</organism>